<evidence type="ECO:0000313" key="1">
    <source>
        <dbReference type="EMBL" id="KAF2669473.1"/>
    </source>
</evidence>
<reference evidence="1" key="1">
    <citation type="journal article" date="2020" name="Stud. Mycol.">
        <title>101 Dothideomycetes genomes: a test case for predicting lifestyles and emergence of pathogens.</title>
        <authorList>
            <person name="Haridas S."/>
            <person name="Albert R."/>
            <person name="Binder M."/>
            <person name="Bloem J."/>
            <person name="Labutti K."/>
            <person name="Salamov A."/>
            <person name="Andreopoulos B."/>
            <person name="Baker S."/>
            <person name="Barry K."/>
            <person name="Bills G."/>
            <person name="Bluhm B."/>
            <person name="Cannon C."/>
            <person name="Castanera R."/>
            <person name="Culley D."/>
            <person name="Daum C."/>
            <person name="Ezra D."/>
            <person name="Gonzalez J."/>
            <person name="Henrissat B."/>
            <person name="Kuo A."/>
            <person name="Liang C."/>
            <person name="Lipzen A."/>
            <person name="Lutzoni F."/>
            <person name="Magnuson J."/>
            <person name="Mondo S."/>
            <person name="Nolan M."/>
            <person name="Ohm R."/>
            <person name="Pangilinan J."/>
            <person name="Park H.-J."/>
            <person name="Ramirez L."/>
            <person name="Alfaro M."/>
            <person name="Sun H."/>
            <person name="Tritt A."/>
            <person name="Yoshinaga Y."/>
            <person name="Zwiers L.-H."/>
            <person name="Turgeon B."/>
            <person name="Goodwin S."/>
            <person name="Spatafora J."/>
            <person name="Crous P."/>
            <person name="Grigoriev I."/>
        </authorList>
    </citation>
    <scope>NUCLEOTIDE SEQUENCE</scope>
    <source>
        <strain evidence="1">CBS 115976</strain>
    </source>
</reference>
<gene>
    <name evidence="1" type="ORF">BT63DRAFT_261779</name>
</gene>
<evidence type="ECO:0000313" key="2">
    <source>
        <dbReference type="Proteomes" id="UP000799302"/>
    </source>
</evidence>
<dbReference type="AlphaFoldDB" id="A0A6A6UDL1"/>
<proteinExistence type="predicted"/>
<accession>A0A6A6UDL1</accession>
<protein>
    <submittedName>
        <fullName evidence="1">Uncharacterized protein</fullName>
    </submittedName>
</protein>
<sequence length="150" mass="17523">MTKSLKTCVSPDYIMAQAHHHGPVFTEIVKGFLGPKVHTITLDLSGKSDAHIFQTYHNQWVQDMGDIAVKEEKSLRELKIIFSPLEDQAIGLHFHPTFQVNAAQNLWNLLYPWDLMAKLVERWRNQILVLWTEPTIPRDRFNLMREWTSD</sequence>
<dbReference type="EMBL" id="MU004235">
    <property type="protein sequence ID" value="KAF2669473.1"/>
    <property type="molecule type" value="Genomic_DNA"/>
</dbReference>
<organism evidence="1 2">
    <name type="scientific">Microthyrium microscopicum</name>
    <dbReference type="NCBI Taxonomy" id="703497"/>
    <lineage>
        <taxon>Eukaryota</taxon>
        <taxon>Fungi</taxon>
        <taxon>Dikarya</taxon>
        <taxon>Ascomycota</taxon>
        <taxon>Pezizomycotina</taxon>
        <taxon>Dothideomycetes</taxon>
        <taxon>Dothideomycetes incertae sedis</taxon>
        <taxon>Microthyriales</taxon>
        <taxon>Microthyriaceae</taxon>
        <taxon>Microthyrium</taxon>
    </lineage>
</organism>
<dbReference type="Proteomes" id="UP000799302">
    <property type="component" value="Unassembled WGS sequence"/>
</dbReference>
<name>A0A6A6UDL1_9PEZI</name>
<keyword evidence="2" id="KW-1185">Reference proteome</keyword>